<evidence type="ECO:0000313" key="2">
    <source>
        <dbReference type="Proteomes" id="UP000260025"/>
    </source>
</evidence>
<reference evidence="1 2" key="1">
    <citation type="submission" date="2018-08" db="EMBL/GenBank/DDBJ databases">
        <title>A genome reference for cultivated species of the human gut microbiota.</title>
        <authorList>
            <person name="Zou Y."/>
            <person name="Xue W."/>
            <person name="Luo G."/>
        </authorList>
    </citation>
    <scope>NUCLEOTIDE SEQUENCE [LARGE SCALE GENOMIC DNA]</scope>
    <source>
        <strain evidence="1 2">OF01-2LB</strain>
    </source>
</reference>
<dbReference type="AlphaFoldDB" id="A0A3E2V382"/>
<name>A0A3E2V382_CLOIN</name>
<evidence type="ECO:0000313" key="1">
    <source>
        <dbReference type="EMBL" id="RGC04928.1"/>
    </source>
</evidence>
<dbReference type="OrthoDB" id="1659548at2"/>
<gene>
    <name evidence="1" type="ORF">DXA38_23020</name>
</gene>
<dbReference type="RefSeq" id="WP_117445125.1">
    <property type="nucleotide sequence ID" value="NZ_QVEV01000138.1"/>
</dbReference>
<comment type="caution">
    <text evidence="1">The sequence shown here is derived from an EMBL/GenBank/DDBJ whole genome shotgun (WGS) entry which is preliminary data.</text>
</comment>
<dbReference type="EMBL" id="QVEV01000138">
    <property type="protein sequence ID" value="RGC04928.1"/>
    <property type="molecule type" value="Genomic_DNA"/>
</dbReference>
<proteinExistence type="predicted"/>
<organism evidence="1 2">
    <name type="scientific">Clostridium innocuum</name>
    <dbReference type="NCBI Taxonomy" id="1522"/>
    <lineage>
        <taxon>Bacteria</taxon>
        <taxon>Bacillati</taxon>
        <taxon>Bacillota</taxon>
        <taxon>Clostridia</taxon>
        <taxon>Eubacteriales</taxon>
        <taxon>Clostridiaceae</taxon>
        <taxon>Clostridium</taxon>
    </lineage>
</organism>
<accession>A0A3E2V382</accession>
<dbReference type="Proteomes" id="UP000260025">
    <property type="component" value="Unassembled WGS sequence"/>
</dbReference>
<sequence length="153" mass="18284">MIGRKADIIHRLYELQEKMEESEGYWKDALESDALMESEGYEEQHQVLYQEYWYIMMKEVEERWRKYVEGILGDGHFTEKIYVEELEMIMEADGKFVDEYQGYILRSGMDPFGTLTYWIKSPDGEPVEESFDFVSDADAIISFRGMVDRNEFY</sequence>
<protein>
    <submittedName>
        <fullName evidence="1">Uncharacterized protein</fullName>
    </submittedName>
</protein>